<dbReference type="PROSITE" id="PS51318">
    <property type="entry name" value="TAT"/>
    <property type="match status" value="1"/>
</dbReference>
<dbReference type="PROSITE" id="PS51257">
    <property type="entry name" value="PROKAR_LIPOPROTEIN"/>
    <property type="match status" value="1"/>
</dbReference>
<comment type="subcellular location">
    <subcellularLocation>
        <location evidence="1">Cell envelope</location>
    </subcellularLocation>
</comment>
<dbReference type="CDD" id="cd13585">
    <property type="entry name" value="PBP2_TMBP_like"/>
    <property type="match status" value="1"/>
</dbReference>
<dbReference type="InterPro" id="IPR050490">
    <property type="entry name" value="Bact_solute-bd_prot1"/>
</dbReference>
<dbReference type="InterPro" id="IPR006059">
    <property type="entry name" value="SBP"/>
</dbReference>
<keyword evidence="3" id="KW-0813">Transport</keyword>
<keyword evidence="5" id="KW-0762">Sugar transport</keyword>
<comment type="caution">
    <text evidence="5">The sequence shown here is derived from an EMBL/GenBank/DDBJ whole genome shotgun (WGS) entry which is preliminary data.</text>
</comment>
<comment type="similarity">
    <text evidence="2">Belongs to the bacterial solute-binding protein 1 family.</text>
</comment>
<dbReference type="AlphaFoldDB" id="A0A7Y9I8D1"/>
<reference evidence="5 6" key="1">
    <citation type="submission" date="2020-07" db="EMBL/GenBank/DDBJ databases">
        <title>Sequencing the genomes of 1000 actinobacteria strains.</title>
        <authorList>
            <person name="Klenk H.-P."/>
        </authorList>
    </citation>
    <scope>NUCLEOTIDE SEQUENCE [LARGE SCALE GENOMIC DNA]</scope>
    <source>
        <strain evidence="5 6">DSM 22083</strain>
    </source>
</reference>
<dbReference type="Proteomes" id="UP000569914">
    <property type="component" value="Unassembled WGS sequence"/>
</dbReference>
<sequence>MSHRNPALPMARSLDRRTFIRMAGAGAGAAALAACSNGGPATSGSATLSYRIWSASQLDAMRALVDAFRAQHDGLQVDVEVTPDDQYWTKMEAAATSGTLPDVFWMHARQFVLYAQNQAIRPIDDVIERAGVDLGQYPSVLVEAYQYEGRQYALPRNFNLIGLWYNRDLLDAAGVPHPDDTWSWQDLESAAAELTDEKRGHYGFAAPLQGQTGYWNAVYQNNGLIISDDLTRSGYDDPATQQAIDWWTGFLRSGSSPSHQQLTETAPAALFQSGKLAMMFEGDWNASSFAADPALAEQVDVAVLPEGARRACIMHGSGNVVAATTKNPDQAAALVEFLASKTAQDIQSKMGASGPPSVTGSIDAWIATNPAFSLDVFKRQVDDAVLFPHSRDTTAWQELETRFLAPLWAGETDVEAATTELAAAMNAVLEREQG</sequence>
<dbReference type="Pfam" id="PF13416">
    <property type="entry name" value="SBP_bac_8"/>
    <property type="match status" value="1"/>
</dbReference>
<dbReference type="PANTHER" id="PTHR43649:SF31">
    <property type="entry name" value="SN-GLYCEROL-3-PHOSPHATE-BINDING PERIPLASMIC PROTEIN UGPB"/>
    <property type="match status" value="1"/>
</dbReference>
<protein>
    <submittedName>
        <fullName evidence="5">Multiple sugar transport system substrate-binding protein</fullName>
    </submittedName>
</protein>
<organism evidence="5 6">
    <name type="scientific">Microlunatus parietis</name>
    <dbReference type="NCBI Taxonomy" id="682979"/>
    <lineage>
        <taxon>Bacteria</taxon>
        <taxon>Bacillati</taxon>
        <taxon>Actinomycetota</taxon>
        <taxon>Actinomycetes</taxon>
        <taxon>Propionibacteriales</taxon>
        <taxon>Propionibacteriaceae</taxon>
        <taxon>Microlunatus</taxon>
    </lineage>
</organism>
<gene>
    <name evidence="5" type="ORF">BKA15_002943</name>
</gene>
<dbReference type="InterPro" id="IPR006311">
    <property type="entry name" value="TAT_signal"/>
</dbReference>
<name>A0A7Y9I8D1_9ACTN</name>
<keyword evidence="4" id="KW-0732">Signal</keyword>
<keyword evidence="6" id="KW-1185">Reference proteome</keyword>
<evidence type="ECO:0000256" key="1">
    <source>
        <dbReference type="ARBA" id="ARBA00004196"/>
    </source>
</evidence>
<accession>A0A7Y9I8D1</accession>
<dbReference type="SUPFAM" id="SSF53850">
    <property type="entry name" value="Periplasmic binding protein-like II"/>
    <property type="match status" value="1"/>
</dbReference>
<evidence type="ECO:0000256" key="4">
    <source>
        <dbReference type="ARBA" id="ARBA00022729"/>
    </source>
</evidence>
<evidence type="ECO:0000256" key="3">
    <source>
        <dbReference type="ARBA" id="ARBA00022448"/>
    </source>
</evidence>
<proteinExistence type="inferred from homology"/>
<evidence type="ECO:0000256" key="2">
    <source>
        <dbReference type="ARBA" id="ARBA00008520"/>
    </source>
</evidence>
<dbReference type="RefSeq" id="WP_179751885.1">
    <property type="nucleotide sequence ID" value="NZ_JACCBU010000001.1"/>
</dbReference>
<dbReference type="PANTHER" id="PTHR43649">
    <property type="entry name" value="ARABINOSE-BINDING PROTEIN-RELATED"/>
    <property type="match status" value="1"/>
</dbReference>
<dbReference type="Gene3D" id="3.40.190.10">
    <property type="entry name" value="Periplasmic binding protein-like II"/>
    <property type="match status" value="1"/>
</dbReference>
<dbReference type="GO" id="GO:0030313">
    <property type="term" value="C:cell envelope"/>
    <property type="evidence" value="ECO:0007669"/>
    <property type="project" value="UniProtKB-SubCell"/>
</dbReference>
<evidence type="ECO:0000313" key="5">
    <source>
        <dbReference type="EMBL" id="NYE71614.1"/>
    </source>
</evidence>
<evidence type="ECO:0000313" key="6">
    <source>
        <dbReference type="Proteomes" id="UP000569914"/>
    </source>
</evidence>
<dbReference type="EMBL" id="JACCBU010000001">
    <property type="protein sequence ID" value="NYE71614.1"/>
    <property type="molecule type" value="Genomic_DNA"/>
</dbReference>